<reference evidence="6" key="1">
    <citation type="submission" date="2021-02" db="EMBL/GenBank/DDBJ databases">
        <authorList>
            <person name="Nowell W R."/>
        </authorList>
    </citation>
    <scope>NUCLEOTIDE SEQUENCE</scope>
</reference>
<dbReference type="PANTHER" id="PTHR12277:SF81">
    <property type="entry name" value="PROTEIN ABHD13"/>
    <property type="match status" value="1"/>
</dbReference>
<feature type="region of interest" description="Disordered" evidence="3">
    <location>
        <begin position="168"/>
        <end position="199"/>
    </location>
</feature>
<dbReference type="Proteomes" id="UP000663829">
    <property type="component" value="Unassembled WGS sequence"/>
</dbReference>
<comment type="caution">
    <text evidence="6">The sequence shown here is derived from an EMBL/GenBank/DDBJ whole genome shotgun (WGS) entry which is preliminary data.</text>
</comment>
<feature type="region of interest" description="Disordered" evidence="3">
    <location>
        <begin position="77"/>
        <end position="109"/>
    </location>
</feature>
<dbReference type="Pfam" id="PF00240">
    <property type="entry name" value="ubiquitin"/>
    <property type="match status" value="1"/>
</dbReference>
<dbReference type="GO" id="GO:0008474">
    <property type="term" value="F:palmitoyl-(protein) hydrolase activity"/>
    <property type="evidence" value="ECO:0007669"/>
    <property type="project" value="TreeGrafter"/>
</dbReference>
<dbReference type="Gene3D" id="3.10.20.90">
    <property type="entry name" value="Phosphatidylinositol 3-kinase Catalytic Subunit, Chain A, domain 1"/>
    <property type="match status" value="1"/>
</dbReference>
<protein>
    <recommendedName>
        <fullName evidence="1">Protein ABHD13</fullName>
    </recommendedName>
    <alternativeName>
        <fullName evidence="2">Alpha/beta hydrolase domain-containing protein 13</fullName>
    </alternativeName>
</protein>
<feature type="compositionally biased region" description="Pro residues" evidence="3">
    <location>
        <begin position="85"/>
        <end position="95"/>
    </location>
</feature>
<keyword evidence="4" id="KW-0812">Transmembrane</keyword>
<dbReference type="Pfam" id="PF00561">
    <property type="entry name" value="Abhydrolase_1"/>
    <property type="match status" value="1"/>
</dbReference>
<feature type="transmembrane region" description="Helical" evidence="4">
    <location>
        <begin position="140"/>
        <end position="160"/>
    </location>
</feature>
<proteinExistence type="predicted"/>
<dbReference type="AlphaFoldDB" id="A0A815DR67"/>
<feature type="domain" description="Ubiquitin-like" evidence="5">
    <location>
        <begin position="9"/>
        <end position="71"/>
    </location>
</feature>
<keyword evidence="4" id="KW-1133">Transmembrane helix</keyword>
<dbReference type="InterPro" id="IPR000626">
    <property type="entry name" value="Ubiquitin-like_dom"/>
</dbReference>
<dbReference type="EMBL" id="CAJOBC010037852">
    <property type="protein sequence ID" value="CAF4127388.1"/>
    <property type="molecule type" value="Genomic_DNA"/>
</dbReference>
<evidence type="ECO:0000256" key="4">
    <source>
        <dbReference type="SAM" id="Phobius"/>
    </source>
</evidence>
<sequence>MASVTTAAANLIIRMASNNKHSDFHISLPLSSTVYELKQNLSLTHPTKPPPKNQRLIYSGKLLEDSTKLDQIFKPNATINDSHRPPSPVQPPEAPVPLERPQAERPHNEREDDLLGTLHMLAELFVLCSIIYFYSTFHRFLIVFIIFAILYFHCRGYLTLSRRRRRPVIRHPTPPPVGTQPRRQQPAQAQPDANQPDIPLQQPVERSQENVEQTPIPNAPNDLLNANDIQHGNLTISIYDGTREQNGNKQTGIVITKMRVYLGLLICAYKADEKDLTFENSLCSLYGFQDSLLFQPNEPDTSRAIVMSPDSMGMQYETLTIETPDNEKLHGFLIKQQSRYNEKETMIFFHGNAGNIGHRLQNAHILYRHCGINILLFDYRGYGKSTGTPSETGLYTDAQAVYDFVRKREDLNQEKIFLFGRSLGGAVALHLASQLGQTNAKPPLLCVMVENTFTSIPDMAKRLFQVFVLDYVPNWCYKNVFSSLSKIRHIKVPVLFLSGEQDELVPTMMMLKLFEECKSTKKCLQSFPDGMHNTTWLANDYAHQIRKFLIDVSLNIF</sequence>
<dbReference type="SUPFAM" id="SSF53474">
    <property type="entry name" value="alpha/beta-Hydrolases"/>
    <property type="match status" value="1"/>
</dbReference>
<feature type="compositionally biased region" description="Low complexity" evidence="3">
    <location>
        <begin position="180"/>
        <end position="197"/>
    </location>
</feature>
<dbReference type="OrthoDB" id="21589at2759"/>
<dbReference type="InterPro" id="IPR029071">
    <property type="entry name" value="Ubiquitin-like_domsf"/>
</dbReference>
<dbReference type="InterPro" id="IPR000073">
    <property type="entry name" value="AB_hydrolase_1"/>
</dbReference>
<evidence type="ECO:0000256" key="3">
    <source>
        <dbReference type="SAM" id="MobiDB-lite"/>
    </source>
</evidence>
<evidence type="ECO:0000256" key="1">
    <source>
        <dbReference type="ARBA" id="ARBA00040125"/>
    </source>
</evidence>
<evidence type="ECO:0000259" key="5">
    <source>
        <dbReference type="PROSITE" id="PS50053"/>
    </source>
</evidence>
<evidence type="ECO:0000313" key="6">
    <source>
        <dbReference type="EMBL" id="CAF1301798.1"/>
    </source>
</evidence>
<dbReference type="GO" id="GO:0016020">
    <property type="term" value="C:membrane"/>
    <property type="evidence" value="ECO:0007669"/>
    <property type="project" value="TreeGrafter"/>
</dbReference>
<keyword evidence="8" id="KW-1185">Reference proteome</keyword>
<dbReference type="SUPFAM" id="SSF54236">
    <property type="entry name" value="Ubiquitin-like"/>
    <property type="match status" value="1"/>
</dbReference>
<dbReference type="PROSITE" id="PS50053">
    <property type="entry name" value="UBIQUITIN_2"/>
    <property type="match status" value="1"/>
</dbReference>
<accession>A0A815DR67</accession>
<keyword evidence="4" id="KW-0472">Membrane</keyword>
<evidence type="ECO:0000256" key="2">
    <source>
        <dbReference type="ARBA" id="ARBA00042701"/>
    </source>
</evidence>
<dbReference type="Proteomes" id="UP000681722">
    <property type="component" value="Unassembled WGS sequence"/>
</dbReference>
<organism evidence="6 8">
    <name type="scientific">Didymodactylos carnosus</name>
    <dbReference type="NCBI Taxonomy" id="1234261"/>
    <lineage>
        <taxon>Eukaryota</taxon>
        <taxon>Metazoa</taxon>
        <taxon>Spiralia</taxon>
        <taxon>Gnathifera</taxon>
        <taxon>Rotifera</taxon>
        <taxon>Eurotatoria</taxon>
        <taxon>Bdelloidea</taxon>
        <taxon>Philodinida</taxon>
        <taxon>Philodinidae</taxon>
        <taxon>Didymodactylos</taxon>
    </lineage>
</organism>
<dbReference type="EMBL" id="CAJNOQ010012519">
    <property type="protein sequence ID" value="CAF1301798.1"/>
    <property type="molecule type" value="Genomic_DNA"/>
</dbReference>
<dbReference type="Gene3D" id="3.40.50.1820">
    <property type="entry name" value="alpha/beta hydrolase"/>
    <property type="match status" value="1"/>
</dbReference>
<evidence type="ECO:0000313" key="7">
    <source>
        <dbReference type="EMBL" id="CAF4127388.1"/>
    </source>
</evidence>
<dbReference type="InterPro" id="IPR029058">
    <property type="entry name" value="AB_hydrolase_fold"/>
</dbReference>
<name>A0A815DR67_9BILA</name>
<dbReference type="PANTHER" id="PTHR12277">
    <property type="entry name" value="ALPHA/BETA HYDROLASE DOMAIN-CONTAINING PROTEIN"/>
    <property type="match status" value="1"/>
</dbReference>
<evidence type="ECO:0000313" key="8">
    <source>
        <dbReference type="Proteomes" id="UP000663829"/>
    </source>
</evidence>
<gene>
    <name evidence="6" type="ORF">GPM918_LOCUS28558</name>
    <name evidence="7" type="ORF">SRO942_LOCUS29066</name>
</gene>